<protein>
    <submittedName>
        <fullName evidence="7">Thiol reductant ABC exporter subunit CydD</fullName>
    </submittedName>
</protein>
<keyword evidence="2" id="KW-0812">Transmembrane</keyword>
<dbReference type="GO" id="GO:0016887">
    <property type="term" value="F:ATP hydrolysis activity"/>
    <property type="evidence" value="ECO:0007669"/>
    <property type="project" value="InterPro"/>
</dbReference>
<keyword evidence="3" id="KW-0547">Nucleotide-binding</keyword>
<evidence type="ECO:0000256" key="3">
    <source>
        <dbReference type="ARBA" id="ARBA00022741"/>
    </source>
</evidence>
<evidence type="ECO:0000313" key="7">
    <source>
        <dbReference type="EMBL" id="ARJ04927.1"/>
    </source>
</evidence>
<dbReference type="PROSITE" id="PS00211">
    <property type="entry name" value="ABC_TRANSPORTER_1"/>
    <property type="match status" value="1"/>
</dbReference>
<keyword evidence="4" id="KW-0067">ATP-binding</keyword>
<keyword evidence="5" id="KW-1133">Transmembrane helix</keyword>
<dbReference type="Pfam" id="PF00664">
    <property type="entry name" value="ABC_membrane"/>
    <property type="match status" value="1"/>
</dbReference>
<dbReference type="InterPro" id="IPR003593">
    <property type="entry name" value="AAA+_ATPase"/>
</dbReference>
<dbReference type="GO" id="GO:0005524">
    <property type="term" value="F:ATP binding"/>
    <property type="evidence" value="ECO:0007669"/>
    <property type="project" value="UniProtKB-KW"/>
</dbReference>
<evidence type="ECO:0000313" key="8">
    <source>
        <dbReference type="Proteomes" id="UP000192775"/>
    </source>
</evidence>
<evidence type="ECO:0000256" key="1">
    <source>
        <dbReference type="ARBA" id="ARBA00004651"/>
    </source>
</evidence>
<dbReference type="Gene3D" id="3.40.50.300">
    <property type="entry name" value="P-loop containing nucleotide triphosphate hydrolases"/>
    <property type="match status" value="1"/>
</dbReference>
<dbReference type="Pfam" id="PF00005">
    <property type="entry name" value="ABC_tran"/>
    <property type="match status" value="1"/>
</dbReference>
<reference evidence="7 8" key="1">
    <citation type="submission" date="2017-04" db="EMBL/GenBank/DDBJ databases">
        <authorList>
            <person name="Afonso C.L."/>
            <person name="Miller P.J."/>
            <person name="Scott M.A."/>
            <person name="Spackman E."/>
            <person name="Goraichik I."/>
            <person name="Dimitrov K.M."/>
            <person name="Suarez D.L."/>
            <person name="Swayne D.E."/>
        </authorList>
    </citation>
    <scope>NUCLEOTIDE SEQUENCE [LARGE SCALE GENOMIC DNA]</scope>
    <source>
        <strain evidence="8">XA(T)</strain>
    </source>
</reference>
<dbReference type="InterPro" id="IPR011527">
    <property type="entry name" value="ABC1_TM_dom"/>
</dbReference>
<dbReference type="SUPFAM" id="SSF52540">
    <property type="entry name" value="P-loop containing nucleoside triphosphate hydrolases"/>
    <property type="match status" value="1"/>
</dbReference>
<name>A0A1X9LIF3_9MICO</name>
<dbReference type="CDD" id="cd18584">
    <property type="entry name" value="ABC_6TM_AarD_CydD"/>
    <property type="match status" value="1"/>
</dbReference>
<dbReference type="InterPro" id="IPR017871">
    <property type="entry name" value="ABC_transporter-like_CS"/>
</dbReference>
<dbReference type="InterPro" id="IPR003439">
    <property type="entry name" value="ABC_transporter-like_ATP-bd"/>
</dbReference>
<dbReference type="GO" id="GO:0042883">
    <property type="term" value="P:cysteine transport"/>
    <property type="evidence" value="ECO:0007669"/>
    <property type="project" value="InterPro"/>
</dbReference>
<comment type="subcellular location">
    <subcellularLocation>
        <location evidence="1">Cell membrane</location>
        <topology evidence="1">Multi-pass membrane protein</topology>
    </subcellularLocation>
</comment>
<dbReference type="EMBL" id="CP020715">
    <property type="protein sequence ID" value="ARJ04927.1"/>
    <property type="molecule type" value="Genomic_DNA"/>
</dbReference>
<dbReference type="InterPro" id="IPR014216">
    <property type="entry name" value="ABC_transptr_CydD"/>
</dbReference>
<dbReference type="GO" id="GO:0005886">
    <property type="term" value="C:plasma membrane"/>
    <property type="evidence" value="ECO:0007669"/>
    <property type="project" value="UniProtKB-SubCell"/>
</dbReference>
<evidence type="ECO:0000256" key="2">
    <source>
        <dbReference type="ARBA" id="ARBA00022692"/>
    </source>
</evidence>
<evidence type="ECO:0000256" key="4">
    <source>
        <dbReference type="ARBA" id="ARBA00022840"/>
    </source>
</evidence>
<proteinExistence type="predicted"/>
<keyword evidence="6" id="KW-0472">Membrane</keyword>
<evidence type="ECO:0000256" key="5">
    <source>
        <dbReference type="ARBA" id="ARBA00022989"/>
    </source>
</evidence>
<dbReference type="PROSITE" id="PS50929">
    <property type="entry name" value="ABC_TM1F"/>
    <property type="match status" value="1"/>
</dbReference>
<dbReference type="AlphaFoldDB" id="A0A1X9LIF3"/>
<dbReference type="InterPro" id="IPR039421">
    <property type="entry name" value="Type_1_exporter"/>
</dbReference>
<dbReference type="SUPFAM" id="SSF90123">
    <property type="entry name" value="ABC transporter transmembrane region"/>
    <property type="match status" value="1"/>
</dbReference>
<sequence>MRPVDPRLLRYAAAARTFFALGGLAGLVQTVAIAAFAWSASALVVRAIGGASLAELAPLIAGLAAAIAVRFLATWWADANAAQAAARVKSQLRRAVVARITALGPAWLARRSSASVATTVGPGLDALDGYFSKYLPQLILTAVATPLLLAIVWWQDWLSGLIVTLTLPIIPVFMVLIGWATQSMQARQWERLTRLSSAFLDVVGGLSTLILYGRQHRQAQRIRSVSDEYRVQTIKVLRVSFLSGFALELAASLSVALVAVSIGVRLIDGDLGLGVGLFVLLLAPEVFLPLRSVGTQFHAAADGVAAADDVFAILEAPVAHDAAEPSVAAGSPAPRGSSVVLEGVRVVREGAALGTVDAVLPAGEVTAIAGPSGSGKSSLLAALVGFAPHEGRIVVAGRDASDDPAPRAWISWAGQRADLVEGDLLANVALGDEEPDAALARRCLDEAGAPELELTRSADAEGRGLSGGQSQRVAVARAAYRARRLDCAVVALDEPTSALDAVAESAVVRLARALADEGRAVVVVSHRAALLDSADSVVPVLAEPARPAPAGDGNPVAVVADESVEVV</sequence>
<dbReference type="KEGG" id="cphy:B5808_06645"/>
<dbReference type="Proteomes" id="UP000192775">
    <property type="component" value="Chromosome"/>
</dbReference>
<dbReference type="PANTHER" id="PTHR24221:SF590">
    <property type="entry name" value="COMPONENT LINKED WITH THE ASSEMBLY OF CYTOCHROME' TRANSPORT TRANSMEMBRANE ATP-BINDING PROTEIN ABC TRANSPORTER CYDD-RELATED"/>
    <property type="match status" value="1"/>
</dbReference>
<dbReference type="SMART" id="SM00382">
    <property type="entry name" value="AAA"/>
    <property type="match status" value="1"/>
</dbReference>
<dbReference type="PANTHER" id="PTHR24221">
    <property type="entry name" value="ATP-BINDING CASSETTE SUB-FAMILY B"/>
    <property type="match status" value="1"/>
</dbReference>
<accession>A0A1X9LIF3</accession>
<dbReference type="Gene3D" id="1.20.1560.10">
    <property type="entry name" value="ABC transporter type 1, transmembrane domain"/>
    <property type="match status" value="1"/>
</dbReference>
<dbReference type="InterPro" id="IPR027417">
    <property type="entry name" value="P-loop_NTPase"/>
</dbReference>
<dbReference type="STRING" id="1619308.B5808_06645"/>
<gene>
    <name evidence="7" type="ORF">B5808_06645</name>
</gene>
<dbReference type="GO" id="GO:0140359">
    <property type="term" value="F:ABC-type transporter activity"/>
    <property type="evidence" value="ECO:0007669"/>
    <property type="project" value="InterPro"/>
</dbReference>
<dbReference type="InterPro" id="IPR036640">
    <property type="entry name" value="ABC1_TM_sf"/>
</dbReference>
<keyword evidence="8" id="KW-1185">Reference proteome</keyword>
<dbReference type="PROSITE" id="PS50893">
    <property type="entry name" value="ABC_TRANSPORTER_2"/>
    <property type="match status" value="1"/>
</dbReference>
<dbReference type="RefSeq" id="WP_085019065.1">
    <property type="nucleotide sequence ID" value="NZ_BMHD01000002.1"/>
</dbReference>
<organism evidence="7 8">
    <name type="scientific">Cnuibacter physcomitrellae</name>
    <dbReference type="NCBI Taxonomy" id="1619308"/>
    <lineage>
        <taxon>Bacteria</taxon>
        <taxon>Bacillati</taxon>
        <taxon>Actinomycetota</taxon>
        <taxon>Actinomycetes</taxon>
        <taxon>Micrococcales</taxon>
        <taxon>Microbacteriaceae</taxon>
        <taxon>Cnuibacter</taxon>
    </lineage>
</organism>
<evidence type="ECO:0000256" key="6">
    <source>
        <dbReference type="ARBA" id="ARBA00023136"/>
    </source>
</evidence>
<dbReference type="NCBIfam" id="TIGR02857">
    <property type="entry name" value="CydD"/>
    <property type="match status" value="1"/>
</dbReference>